<evidence type="ECO:0000256" key="5">
    <source>
        <dbReference type="SAM" id="Phobius"/>
    </source>
</evidence>
<gene>
    <name evidence="7" type="ORF">LKD42_03935</name>
</gene>
<accession>A0ABS8ET91</accession>
<dbReference type="Gene3D" id="6.10.340.10">
    <property type="match status" value="1"/>
</dbReference>
<proteinExistence type="predicted"/>
<evidence type="ECO:0000313" key="7">
    <source>
        <dbReference type="EMBL" id="MCC2148406.1"/>
    </source>
</evidence>
<feature type="transmembrane region" description="Helical" evidence="5">
    <location>
        <begin position="263"/>
        <end position="287"/>
    </location>
</feature>
<evidence type="ECO:0000259" key="6">
    <source>
        <dbReference type="PROSITE" id="PS50885"/>
    </source>
</evidence>
<evidence type="ECO:0000256" key="4">
    <source>
        <dbReference type="ARBA" id="ARBA00022777"/>
    </source>
</evidence>
<evidence type="ECO:0000256" key="1">
    <source>
        <dbReference type="ARBA" id="ARBA00004370"/>
    </source>
</evidence>
<dbReference type="PANTHER" id="PTHR34220:SF7">
    <property type="entry name" value="SENSOR HISTIDINE KINASE YPDA"/>
    <property type="match status" value="1"/>
</dbReference>
<protein>
    <submittedName>
        <fullName evidence="7">Histidine kinase</fullName>
    </submittedName>
</protein>
<dbReference type="PANTHER" id="PTHR34220">
    <property type="entry name" value="SENSOR HISTIDINE KINASE YPDA"/>
    <property type="match status" value="1"/>
</dbReference>
<dbReference type="Gene3D" id="3.30.565.10">
    <property type="entry name" value="Histidine kinase-like ATPase, C-terminal domain"/>
    <property type="match status" value="1"/>
</dbReference>
<keyword evidence="8" id="KW-1185">Reference proteome</keyword>
<dbReference type="CDD" id="cd06225">
    <property type="entry name" value="HAMP"/>
    <property type="match status" value="1"/>
</dbReference>
<dbReference type="EMBL" id="JAJEQE010000008">
    <property type="protein sequence ID" value="MCC2148406.1"/>
    <property type="molecule type" value="Genomic_DNA"/>
</dbReference>
<dbReference type="RefSeq" id="WP_248834862.1">
    <property type="nucleotide sequence ID" value="NZ_JAJEQE010000008.1"/>
</dbReference>
<dbReference type="InterPro" id="IPR003660">
    <property type="entry name" value="HAMP_dom"/>
</dbReference>
<feature type="domain" description="HAMP" evidence="6">
    <location>
        <begin position="288"/>
        <end position="341"/>
    </location>
</feature>
<evidence type="ECO:0000256" key="3">
    <source>
        <dbReference type="ARBA" id="ARBA00022679"/>
    </source>
</evidence>
<dbReference type="Proteomes" id="UP001299235">
    <property type="component" value="Unassembled WGS sequence"/>
</dbReference>
<dbReference type="GO" id="GO:0016301">
    <property type="term" value="F:kinase activity"/>
    <property type="evidence" value="ECO:0007669"/>
    <property type="project" value="UniProtKB-KW"/>
</dbReference>
<keyword evidence="5" id="KW-1133">Transmembrane helix</keyword>
<comment type="caution">
    <text evidence="7">The sequence shown here is derived from an EMBL/GenBank/DDBJ whole genome shotgun (WGS) entry which is preliminary data.</text>
</comment>
<keyword evidence="5" id="KW-0812">Transmembrane</keyword>
<evidence type="ECO:0000313" key="8">
    <source>
        <dbReference type="Proteomes" id="UP001299235"/>
    </source>
</evidence>
<dbReference type="SUPFAM" id="SSF158472">
    <property type="entry name" value="HAMP domain-like"/>
    <property type="match status" value="1"/>
</dbReference>
<sequence length="567" mass="65304">MKKHKSLFFKSATKKRLLWVYLVTSIPLLVCILLGSEYGKRLLRQQSIQYNHNTLSLQLATVDTSLDHISNYLASFLLDENNYHGLQSGEDAPDEQRAILADFTDYLDTYTSTASLFFYIPDQDILIFQSANYDSYPERMEMRQYIRQACLSRTFPVTKPQISGWTFLRMTQKSYLIDLMEYKNVYVGAFASSEYVFEDFRDLTASTHGALILSNQDAGEDFLYGAKELDRSRCVKVPVDSARNHYRIILYIPTAYVLGAFSWFQYAILIIALVSFSFVTAMLIITWRQMVSPVLRIIKAMEAVEQGDFDSHLPIPDTHDEFAELTETFNYMIGQIHDLKLQIYEEKLNQAYAELQYLTLQIKPHFFLNCLNLIYSLGLSGRSELVVDFSSTLMKYFRYLFKSSDSMVVLSEELKHVQNYLHIQQIRFQNDLDTDFKIDPQAEKMQIPVLTLHTFVENIFKHGCSDSAKMQIIIHAAPVIKDGKLYLSLCIEDNGIGFSKESLEKLSKPEVPSQKTGEKHIGIRNVRQRLSYIYGSNYVLRFENRSQGGAKINLLLPQNGKFHVSSA</sequence>
<dbReference type="Pfam" id="PF02518">
    <property type="entry name" value="HATPase_c"/>
    <property type="match status" value="1"/>
</dbReference>
<organism evidence="7 8">
    <name type="scientific">Hominisplanchenecus faecis</name>
    <dbReference type="NCBI Taxonomy" id="2885351"/>
    <lineage>
        <taxon>Bacteria</taxon>
        <taxon>Bacillati</taxon>
        <taxon>Bacillota</taxon>
        <taxon>Clostridia</taxon>
        <taxon>Lachnospirales</taxon>
        <taxon>Lachnospiraceae</taxon>
        <taxon>Hominisplanchenecus</taxon>
    </lineage>
</organism>
<dbReference type="InterPro" id="IPR050640">
    <property type="entry name" value="Bact_2-comp_sensor_kinase"/>
</dbReference>
<dbReference type="InterPro" id="IPR010559">
    <property type="entry name" value="Sig_transdc_His_kin_internal"/>
</dbReference>
<keyword evidence="3" id="KW-0808">Transferase</keyword>
<dbReference type="SUPFAM" id="SSF55874">
    <property type="entry name" value="ATPase domain of HSP90 chaperone/DNA topoisomerase II/histidine kinase"/>
    <property type="match status" value="1"/>
</dbReference>
<keyword evidence="2" id="KW-0597">Phosphoprotein</keyword>
<keyword evidence="4 7" id="KW-0418">Kinase</keyword>
<evidence type="ECO:0000256" key="2">
    <source>
        <dbReference type="ARBA" id="ARBA00022553"/>
    </source>
</evidence>
<dbReference type="InterPro" id="IPR003594">
    <property type="entry name" value="HATPase_dom"/>
</dbReference>
<reference evidence="7 8" key="1">
    <citation type="submission" date="2021-10" db="EMBL/GenBank/DDBJ databases">
        <title>Anaerobic single-cell dispensing facilitates the cultivation of human gut bacteria.</title>
        <authorList>
            <person name="Afrizal A."/>
        </authorList>
    </citation>
    <scope>NUCLEOTIDE SEQUENCE [LARGE SCALE GENOMIC DNA]</scope>
    <source>
        <strain evidence="7 8">CLA-AA-H246</strain>
    </source>
</reference>
<dbReference type="Pfam" id="PF00672">
    <property type="entry name" value="HAMP"/>
    <property type="match status" value="1"/>
</dbReference>
<dbReference type="PROSITE" id="PS50885">
    <property type="entry name" value="HAMP"/>
    <property type="match status" value="1"/>
</dbReference>
<dbReference type="InterPro" id="IPR036890">
    <property type="entry name" value="HATPase_C_sf"/>
</dbReference>
<comment type="subcellular location">
    <subcellularLocation>
        <location evidence="1">Membrane</location>
    </subcellularLocation>
</comment>
<keyword evidence="5" id="KW-0472">Membrane</keyword>
<dbReference type="Pfam" id="PF06580">
    <property type="entry name" value="His_kinase"/>
    <property type="match status" value="1"/>
</dbReference>
<dbReference type="SMART" id="SM00304">
    <property type="entry name" value="HAMP"/>
    <property type="match status" value="1"/>
</dbReference>
<name>A0ABS8ET91_9FIRM</name>